<dbReference type="SUPFAM" id="SSF51445">
    <property type="entry name" value="(Trans)glycosidases"/>
    <property type="match status" value="1"/>
</dbReference>
<dbReference type="InterPro" id="IPR006048">
    <property type="entry name" value="A-amylase/branching_C"/>
</dbReference>
<dbReference type="PRINTS" id="PR00110">
    <property type="entry name" value="ALPHAAMYLASE"/>
</dbReference>
<evidence type="ECO:0000256" key="11">
    <source>
        <dbReference type="ARBA" id="ARBA00023277"/>
    </source>
</evidence>
<evidence type="ECO:0000313" key="17">
    <source>
        <dbReference type="EMBL" id="KAK8767463.1"/>
    </source>
</evidence>
<dbReference type="EMBL" id="JARKHS020025441">
    <property type="protein sequence ID" value="KAK8767463.1"/>
    <property type="molecule type" value="Genomic_DNA"/>
</dbReference>
<evidence type="ECO:0000313" key="18">
    <source>
        <dbReference type="Proteomes" id="UP001321473"/>
    </source>
</evidence>
<feature type="domain" description="Alpha-amylase C-terminal" evidence="15">
    <location>
        <begin position="436"/>
        <end position="522"/>
    </location>
</feature>
<dbReference type="EC" id="3.2.1.1" evidence="6 14"/>
<comment type="catalytic activity">
    <reaction evidence="1 14">
        <text>Endohydrolysis of (1-&gt;4)-alpha-D-glucosidic linkages in polysaccharides containing three or more (1-&gt;4)-alpha-linked D-glucose units.</text>
        <dbReference type="EC" id="3.2.1.1"/>
    </reaction>
</comment>
<evidence type="ECO:0000259" key="16">
    <source>
        <dbReference type="SMART" id="SM00642"/>
    </source>
</evidence>
<dbReference type="GO" id="GO:0005975">
    <property type="term" value="P:carbohydrate metabolic process"/>
    <property type="evidence" value="ECO:0007669"/>
    <property type="project" value="InterPro"/>
</dbReference>
<evidence type="ECO:0000256" key="7">
    <source>
        <dbReference type="ARBA" id="ARBA00022723"/>
    </source>
</evidence>
<name>A0AAQ4DYC3_AMBAM</name>
<evidence type="ECO:0000256" key="13">
    <source>
        <dbReference type="RuleBase" id="RU003615"/>
    </source>
</evidence>
<dbReference type="InterPro" id="IPR013780">
    <property type="entry name" value="Glyco_hydro_b"/>
</dbReference>
<keyword evidence="9" id="KW-0106">Calcium</keyword>
<dbReference type="Proteomes" id="UP001321473">
    <property type="component" value="Unassembled WGS sequence"/>
</dbReference>
<proteinExistence type="inferred from homology"/>
<comment type="subunit">
    <text evidence="5">Monomer.</text>
</comment>
<evidence type="ECO:0000256" key="8">
    <source>
        <dbReference type="ARBA" id="ARBA00022801"/>
    </source>
</evidence>
<evidence type="ECO:0000256" key="14">
    <source>
        <dbReference type="RuleBase" id="RU361134"/>
    </source>
</evidence>
<organism evidence="17 18">
    <name type="scientific">Amblyomma americanum</name>
    <name type="common">Lone star tick</name>
    <dbReference type="NCBI Taxonomy" id="6943"/>
    <lineage>
        <taxon>Eukaryota</taxon>
        <taxon>Metazoa</taxon>
        <taxon>Ecdysozoa</taxon>
        <taxon>Arthropoda</taxon>
        <taxon>Chelicerata</taxon>
        <taxon>Arachnida</taxon>
        <taxon>Acari</taxon>
        <taxon>Parasitiformes</taxon>
        <taxon>Ixodida</taxon>
        <taxon>Ixodoidea</taxon>
        <taxon>Ixodidae</taxon>
        <taxon>Amblyomminae</taxon>
        <taxon>Amblyomma</taxon>
    </lineage>
</organism>
<keyword evidence="18" id="KW-1185">Reference proteome</keyword>
<feature type="non-terminal residue" evidence="17">
    <location>
        <position position="522"/>
    </location>
</feature>
<dbReference type="InterPro" id="IPR006046">
    <property type="entry name" value="Alpha_amylase"/>
</dbReference>
<dbReference type="Pfam" id="PF00128">
    <property type="entry name" value="Alpha-amylase"/>
    <property type="match status" value="1"/>
</dbReference>
<evidence type="ECO:0000256" key="12">
    <source>
        <dbReference type="ARBA" id="ARBA00023295"/>
    </source>
</evidence>
<dbReference type="PANTHER" id="PTHR43447">
    <property type="entry name" value="ALPHA-AMYLASE"/>
    <property type="match status" value="1"/>
</dbReference>
<evidence type="ECO:0000256" key="2">
    <source>
        <dbReference type="ARBA" id="ARBA00001913"/>
    </source>
</evidence>
<dbReference type="AlphaFoldDB" id="A0AAQ4DYC3"/>
<dbReference type="SMART" id="SM00642">
    <property type="entry name" value="Aamy"/>
    <property type="match status" value="1"/>
</dbReference>
<evidence type="ECO:0000256" key="4">
    <source>
        <dbReference type="ARBA" id="ARBA00008061"/>
    </source>
</evidence>
<accession>A0AAQ4DYC3</accession>
<dbReference type="Gene3D" id="3.20.20.80">
    <property type="entry name" value="Glycosidases"/>
    <property type="match status" value="2"/>
</dbReference>
<keyword evidence="7" id="KW-0479">Metal-binding</keyword>
<comment type="similarity">
    <text evidence="4 13">Belongs to the glycosyl hydrolase 13 family.</text>
</comment>
<dbReference type="InterPro" id="IPR031319">
    <property type="entry name" value="A-amylase_C"/>
</dbReference>
<keyword evidence="11 14" id="KW-0119">Carbohydrate metabolism</keyword>
<evidence type="ECO:0000259" key="15">
    <source>
        <dbReference type="SMART" id="SM00632"/>
    </source>
</evidence>
<gene>
    <name evidence="17" type="ORF">V5799_005754</name>
</gene>
<feature type="domain" description="Glycosyl hydrolase family 13 catalytic" evidence="16">
    <location>
        <begin position="5"/>
        <end position="427"/>
    </location>
</feature>
<protein>
    <recommendedName>
        <fullName evidence="6 14">Alpha-amylase</fullName>
        <ecNumber evidence="6 14">3.2.1.1</ecNumber>
    </recommendedName>
</protein>
<dbReference type="CDD" id="cd11317">
    <property type="entry name" value="AmyAc_bac_euk_AmyA"/>
    <property type="match status" value="1"/>
</dbReference>
<dbReference type="GO" id="GO:0004556">
    <property type="term" value="F:alpha-amylase activity"/>
    <property type="evidence" value="ECO:0007669"/>
    <property type="project" value="UniProtKB-UniRule"/>
</dbReference>
<dbReference type="SMART" id="SM00632">
    <property type="entry name" value="Aamy_C"/>
    <property type="match status" value="1"/>
</dbReference>
<keyword evidence="10" id="KW-0868">Chloride</keyword>
<keyword evidence="8 14" id="KW-0378">Hydrolase</keyword>
<evidence type="ECO:0000256" key="9">
    <source>
        <dbReference type="ARBA" id="ARBA00022837"/>
    </source>
</evidence>
<evidence type="ECO:0000256" key="6">
    <source>
        <dbReference type="ARBA" id="ARBA00012595"/>
    </source>
</evidence>
<evidence type="ECO:0000256" key="10">
    <source>
        <dbReference type="ARBA" id="ARBA00023214"/>
    </source>
</evidence>
<evidence type="ECO:0000256" key="1">
    <source>
        <dbReference type="ARBA" id="ARBA00000548"/>
    </source>
</evidence>
<comment type="caution">
    <text evidence="17">The sequence shown here is derived from an EMBL/GenBank/DDBJ whole genome shotgun (WGS) entry which is preliminary data.</text>
</comment>
<evidence type="ECO:0000256" key="5">
    <source>
        <dbReference type="ARBA" id="ARBA00011245"/>
    </source>
</evidence>
<keyword evidence="12 14" id="KW-0326">Glycosidase</keyword>
<dbReference type="Pfam" id="PF02806">
    <property type="entry name" value="Alpha-amylase_C"/>
    <property type="match status" value="1"/>
</dbReference>
<dbReference type="SUPFAM" id="SSF51011">
    <property type="entry name" value="Glycosyl hydrolase domain"/>
    <property type="match status" value="1"/>
</dbReference>
<reference evidence="17 18" key="1">
    <citation type="journal article" date="2023" name="Arcadia Sci">
        <title>De novo assembly of a long-read Amblyomma americanum tick genome.</title>
        <authorList>
            <person name="Chou S."/>
            <person name="Poskanzer K.E."/>
            <person name="Rollins M."/>
            <person name="Thuy-Boun P.S."/>
        </authorList>
    </citation>
    <scope>NUCLEOTIDE SEQUENCE [LARGE SCALE GENOMIC DNA]</scope>
    <source>
        <strain evidence="17">F_SG_1</strain>
        <tissue evidence="17">Salivary glands</tissue>
    </source>
</reference>
<comment type="cofactor">
    <cofactor evidence="2">
        <name>Ca(2+)</name>
        <dbReference type="ChEBI" id="CHEBI:29108"/>
    </cofactor>
</comment>
<comment type="cofactor">
    <cofactor evidence="3">
        <name>chloride</name>
        <dbReference type="ChEBI" id="CHEBI:17996"/>
    </cofactor>
</comment>
<evidence type="ECO:0000256" key="3">
    <source>
        <dbReference type="ARBA" id="ARBA00001923"/>
    </source>
</evidence>
<dbReference type="InterPro" id="IPR017853">
    <property type="entry name" value="GH"/>
</dbReference>
<sequence>MPGRSVIVHLFEWRFDDIADECETFLGPHGYGGVQDWLLNSYALLFLLMAIFLLSNARLCSPVCTEKTSPVNEHGIIFGEVVRRPWYERYQPVSYKIKNRSGNESQFRDMVRRCNQAGVRVYVDVVINHMTADLETKEGTAGSSFNYAESSYPAVPYGPEDFNKKERCGTSSGIIEDDNDAIQVRNCELLGMRDLNLGREEVRDKVADYMNRLIDSGVAGFRVDAVKHIWPADLEAIYGRLNDLSMEFFPPNTKPFIYQEVIDMGHGEPMSRWHYQHLGRITEFTYGAKLGAVLRKGPGMLLKHLTNFGESWGFLPGGDAVAFVDNHDNQRGHGAGGADIVTFFEPRLYKMAAAFLLAWPYGLPRVMSSYRWPRDFRDGVDQNTWYGPPSDAEWNIKRVIRYPDNSCGGGWVCEHRWRQIYNLVELHNVAGFMPVTNWWDNGYHAIAFGRGNATFIAINNEDFRLDAVLQTSLPPGKYCDVISGSKTSTGCSGRVIDVRPDGKVDLTVDNAWEDPVVALHIE</sequence>
<dbReference type="GO" id="GO:0046872">
    <property type="term" value="F:metal ion binding"/>
    <property type="evidence" value="ECO:0007669"/>
    <property type="project" value="UniProtKB-KW"/>
</dbReference>
<dbReference type="Gene3D" id="2.60.40.1180">
    <property type="entry name" value="Golgi alpha-mannosidase II"/>
    <property type="match status" value="1"/>
</dbReference>
<dbReference type="InterPro" id="IPR006047">
    <property type="entry name" value="GH13_cat_dom"/>
</dbReference>